<organism evidence="1 2">
    <name type="scientific">Aeromonas allosaccharophila</name>
    <dbReference type="NCBI Taxonomy" id="656"/>
    <lineage>
        <taxon>Bacteria</taxon>
        <taxon>Pseudomonadati</taxon>
        <taxon>Pseudomonadota</taxon>
        <taxon>Gammaproteobacteria</taxon>
        <taxon>Aeromonadales</taxon>
        <taxon>Aeromonadaceae</taxon>
        <taxon>Aeromonas</taxon>
    </lineage>
</organism>
<proteinExistence type="predicted"/>
<evidence type="ECO:0000313" key="1">
    <source>
        <dbReference type="EMBL" id="WOE66364.1"/>
    </source>
</evidence>
<dbReference type="EMBL" id="CP136584">
    <property type="protein sequence ID" value="WOE66364.1"/>
    <property type="molecule type" value="Genomic_DNA"/>
</dbReference>
<name>A0ABZ0FAF3_9GAMM</name>
<evidence type="ECO:0000313" key="2">
    <source>
        <dbReference type="Proteomes" id="UP001302667"/>
    </source>
</evidence>
<keyword evidence="2" id="KW-1185">Reference proteome</keyword>
<dbReference type="RefSeq" id="WP_201944218.1">
    <property type="nucleotide sequence ID" value="NZ_CP136584.1"/>
</dbReference>
<gene>
    <name evidence="1" type="ORF">RY972_20650</name>
</gene>
<accession>A0ABZ0FAF3</accession>
<dbReference type="Proteomes" id="UP001302667">
    <property type="component" value="Chromosome"/>
</dbReference>
<reference evidence="1 2" key="1">
    <citation type="submission" date="2023-10" db="EMBL/GenBank/DDBJ databases">
        <title>Genome analysis of psychrotrophic aerobic bacterium Aeromonas allosaccharophila BIM B-1809 isolated from infected fish.</title>
        <authorList>
            <person name="Leanovich S.I."/>
            <person name="Sidarenka A.V."/>
            <person name="Akhremchuk A.E."/>
            <person name="Sikolenko M.A."/>
            <person name="Valentovich L.N."/>
        </authorList>
    </citation>
    <scope>NUCLEOTIDE SEQUENCE [LARGE SCALE GENOMIC DNA]</scope>
    <source>
        <strain evidence="1 2">BIM B-1809</strain>
    </source>
</reference>
<protein>
    <submittedName>
        <fullName evidence="1">Uncharacterized protein</fullName>
    </submittedName>
</protein>
<sequence length="211" mass="24643">MGGFGSGRRYGSGKHTTSSKLELDVRRLHREGLLAPGQSIDWRWLFASGKEASIHIRSDHGRLILNYHHRCDDGPWQVVEETVYLEWTGLHFGGGRPWFRCPKLNCGRRVAKLFGAECFACRHCQRLAYECQRENLEDRATRQAAKIRKKLEWVTNGDRAKPKGMHWRTYERLKAAHDAYIKAAWDEKMKRDEWADQVFERLLAFERALTT</sequence>